<evidence type="ECO:0000259" key="6">
    <source>
        <dbReference type="Pfam" id="PF01323"/>
    </source>
</evidence>
<evidence type="ECO:0000256" key="1">
    <source>
        <dbReference type="ARBA" id="ARBA00005791"/>
    </source>
</evidence>
<evidence type="ECO:0000256" key="5">
    <source>
        <dbReference type="ARBA" id="ARBA00023284"/>
    </source>
</evidence>
<dbReference type="Proteomes" id="UP001499988">
    <property type="component" value="Unassembled WGS sequence"/>
</dbReference>
<comment type="similarity">
    <text evidence="1">Belongs to the thioredoxin family. DsbA subfamily.</text>
</comment>
<evidence type="ECO:0000256" key="2">
    <source>
        <dbReference type="ARBA" id="ARBA00013831"/>
    </source>
</evidence>
<evidence type="ECO:0000313" key="7">
    <source>
        <dbReference type="EMBL" id="GAA4898775.1"/>
    </source>
</evidence>
<gene>
    <name evidence="7" type="ORF">GCM10023333_35310</name>
</gene>
<proteinExistence type="inferred from homology"/>
<evidence type="ECO:0000313" key="8">
    <source>
        <dbReference type="Proteomes" id="UP001499988"/>
    </source>
</evidence>
<evidence type="ECO:0000256" key="4">
    <source>
        <dbReference type="ARBA" id="ARBA00023157"/>
    </source>
</evidence>
<accession>A0ABP9FDL0</accession>
<organism evidence="7 8">
    <name type="scientific">Ferrimonas pelagia</name>
    <dbReference type="NCBI Taxonomy" id="1177826"/>
    <lineage>
        <taxon>Bacteria</taxon>
        <taxon>Pseudomonadati</taxon>
        <taxon>Pseudomonadota</taxon>
        <taxon>Gammaproteobacteria</taxon>
        <taxon>Alteromonadales</taxon>
        <taxon>Ferrimonadaceae</taxon>
        <taxon>Ferrimonas</taxon>
    </lineage>
</organism>
<dbReference type="RefSeq" id="WP_345336788.1">
    <property type="nucleotide sequence ID" value="NZ_BAABJZ010000100.1"/>
</dbReference>
<evidence type="ECO:0000256" key="3">
    <source>
        <dbReference type="ARBA" id="ARBA00022729"/>
    </source>
</evidence>
<name>A0ABP9FDL0_9GAMM</name>
<dbReference type="EMBL" id="BAABJZ010000100">
    <property type="protein sequence ID" value="GAA4898775.1"/>
    <property type="molecule type" value="Genomic_DNA"/>
</dbReference>
<keyword evidence="8" id="KW-1185">Reference proteome</keyword>
<dbReference type="CDD" id="cd03019">
    <property type="entry name" value="DsbA_DsbA"/>
    <property type="match status" value="1"/>
</dbReference>
<reference evidence="8" key="1">
    <citation type="journal article" date="2019" name="Int. J. Syst. Evol. Microbiol.">
        <title>The Global Catalogue of Microorganisms (GCM) 10K type strain sequencing project: providing services to taxonomists for standard genome sequencing and annotation.</title>
        <authorList>
            <consortium name="The Broad Institute Genomics Platform"/>
            <consortium name="The Broad Institute Genome Sequencing Center for Infectious Disease"/>
            <person name="Wu L."/>
            <person name="Ma J."/>
        </authorList>
    </citation>
    <scope>NUCLEOTIDE SEQUENCE [LARGE SCALE GENOMIC DNA]</scope>
    <source>
        <strain evidence="8">JCM 18401</strain>
    </source>
</reference>
<dbReference type="PANTHER" id="PTHR35891">
    <property type="entry name" value="THIOL:DISULFIDE INTERCHANGE PROTEIN DSBA"/>
    <property type="match status" value="1"/>
</dbReference>
<keyword evidence="4" id="KW-1015">Disulfide bond</keyword>
<dbReference type="InterPro" id="IPR023205">
    <property type="entry name" value="DsbA/DsbL"/>
</dbReference>
<dbReference type="PROSITE" id="PS51257">
    <property type="entry name" value="PROKAR_LIPOPROTEIN"/>
    <property type="match status" value="1"/>
</dbReference>
<keyword evidence="3" id="KW-0732">Signal</keyword>
<feature type="domain" description="DSBA-like thioredoxin" evidence="6">
    <location>
        <begin position="70"/>
        <end position="222"/>
    </location>
</feature>
<sequence length="244" mass="26411">MKKTIALCSVLVAALLGGCSDKPEEVVAPAPAAATVVEQTNPTEISDGLFVEGHHYFLVNPQGTSDGPVVTEFFSLYCGGCYNMEARFLPMIVPVLDSQGIQFEQKHVNFAGDQTGEDVVRGFAILQNIGDEAQQKALKETLFEELGGKDHDHSAHGHDHEEGIQSLADLRPFFVAAGIDGAAFDAAAQSNAVNADVSAWAEEQQMYQVASVPSFIVNNRYQINMREIATLEELTDLMSYLSSK</sequence>
<dbReference type="InterPro" id="IPR036249">
    <property type="entry name" value="Thioredoxin-like_sf"/>
</dbReference>
<dbReference type="SUPFAM" id="SSF52833">
    <property type="entry name" value="Thioredoxin-like"/>
    <property type="match status" value="1"/>
</dbReference>
<dbReference type="Gene3D" id="3.40.30.10">
    <property type="entry name" value="Glutaredoxin"/>
    <property type="match status" value="1"/>
</dbReference>
<dbReference type="InterPro" id="IPR001853">
    <property type="entry name" value="DSBA-like_thioredoxin_dom"/>
</dbReference>
<comment type="caution">
    <text evidence="7">The sequence shown here is derived from an EMBL/GenBank/DDBJ whole genome shotgun (WGS) entry which is preliminary data.</text>
</comment>
<dbReference type="InterPro" id="IPR050824">
    <property type="entry name" value="Thiol_disulfide_DsbA"/>
</dbReference>
<dbReference type="Pfam" id="PF01323">
    <property type="entry name" value="DSBA"/>
    <property type="match status" value="1"/>
</dbReference>
<dbReference type="PANTHER" id="PTHR35891:SF2">
    <property type="entry name" value="THIOL:DISULFIDE INTERCHANGE PROTEIN DSBA"/>
    <property type="match status" value="1"/>
</dbReference>
<keyword evidence="5" id="KW-0676">Redox-active center</keyword>
<protein>
    <recommendedName>
        <fullName evidence="2">Thiol:disulfide interchange protein DsbA</fullName>
    </recommendedName>
</protein>